<keyword evidence="2" id="KW-1185">Reference proteome</keyword>
<reference evidence="1 2" key="1">
    <citation type="submission" date="2018-09" db="EMBL/GenBank/DDBJ databases">
        <authorList>
            <person name="Livingstone P.G."/>
            <person name="Whitworth D.E."/>
        </authorList>
    </citation>
    <scope>NUCLEOTIDE SEQUENCE [LARGE SCALE GENOMIC DNA]</scope>
    <source>
        <strain evidence="1 2">CA031B</strain>
    </source>
</reference>
<evidence type="ECO:0000313" key="2">
    <source>
        <dbReference type="Proteomes" id="UP000278907"/>
    </source>
</evidence>
<sequence>LLNAVSVVGLLQQLGGQGIVFDEVLADVRIDPTAVTVSSASAVGAGLGLSLDGVYDTAARRMDFRGVVSPFYFVNGIGELLTRRGEGLVGFNYTLRGSPDAPEVGVNPLSILTPGMFREIFRRAPPQG</sequence>
<proteinExistence type="predicted"/>
<comment type="caution">
    <text evidence="1">The sequence shown here is derived from an EMBL/GenBank/DDBJ whole genome shotgun (WGS) entry which is preliminary data.</text>
</comment>
<name>A0ABX9Q2N9_9BACT</name>
<dbReference type="EMBL" id="RAWI01001246">
    <property type="protein sequence ID" value="RKH77882.1"/>
    <property type="molecule type" value="Genomic_DNA"/>
</dbReference>
<protein>
    <submittedName>
        <fullName evidence="1">DUF3971 domain-containing protein</fullName>
    </submittedName>
</protein>
<feature type="non-terminal residue" evidence="1">
    <location>
        <position position="1"/>
    </location>
</feature>
<organism evidence="1 2">
    <name type="scientific">Corallococcus praedator</name>
    <dbReference type="NCBI Taxonomy" id="2316724"/>
    <lineage>
        <taxon>Bacteria</taxon>
        <taxon>Pseudomonadati</taxon>
        <taxon>Myxococcota</taxon>
        <taxon>Myxococcia</taxon>
        <taxon>Myxococcales</taxon>
        <taxon>Cystobacterineae</taxon>
        <taxon>Myxococcaceae</taxon>
        <taxon>Corallococcus</taxon>
    </lineage>
</organism>
<evidence type="ECO:0000313" key="1">
    <source>
        <dbReference type="EMBL" id="RKH77882.1"/>
    </source>
</evidence>
<gene>
    <name evidence="1" type="ORF">D7Y13_43945</name>
</gene>
<accession>A0ABX9Q2N9</accession>
<dbReference type="Proteomes" id="UP000278907">
    <property type="component" value="Unassembled WGS sequence"/>
</dbReference>
<dbReference type="RefSeq" id="WP_167508832.1">
    <property type="nucleotide sequence ID" value="NZ_RAWI01001246.1"/>
</dbReference>